<feature type="compositionally biased region" description="Basic and acidic residues" evidence="1">
    <location>
        <begin position="137"/>
        <end position="148"/>
    </location>
</feature>
<evidence type="ECO:0000313" key="2">
    <source>
        <dbReference type="EMBL" id="MPC27989.1"/>
    </source>
</evidence>
<name>A0A5B7E3I9_PORTR</name>
<dbReference type="SFLD" id="SFLDS00032">
    <property type="entry name" value="Radical_SAM_3-amino-3-carboxyp"/>
    <property type="match status" value="1"/>
</dbReference>
<dbReference type="Proteomes" id="UP000324222">
    <property type="component" value="Unassembled WGS sequence"/>
</dbReference>
<dbReference type="OrthoDB" id="1649088at2759"/>
<dbReference type="NCBIfam" id="TIGR00322">
    <property type="entry name" value="diphth2_R"/>
    <property type="match status" value="1"/>
</dbReference>
<dbReference type="Gene3D" id="3.40.50.11860">
    <property type="entry name" value="Diphthamide synthesis DPH1/DPH2 domain 3"/>
    <property type="match status" value="1"/>
</dbReference>
<protein>
    <submittedName>
        <fullName evidence="2">Diphthamide biosynthesis protein 1</fullName>
    </submittedName>
</protein>
<feature type="region of interest" description="Disordered" evidence="1">
    <location>
        <begin position="137"/>
        <end position="158"/>
    </location>
</feature>
<dbReference type="GO" id="GO:0090560">
    <property type="term" value="F:2-(3-amino-3-carboxypropyl)histidine synthase activity"/>
    <property type="evidence" value="ECO:0007669"/>
    <property type="project" value="InterPro"/>
</dbReference>
<comment type="caution">
    <text evidence="2">The sequence shown here is derived from an EMBL/GenBank/DDBJ whole genome shotgun (WGS) entry which is preliminary data.</text>
</comment>
<dbReference type="InterPro" id="IPR042265">
    <property type="entry name" value="DPH1/DPH2_3"/>
</dbReference>
<sequence length="158" mass="17264">MRNVEKRKKWGWGGKHGVGLGKQKQLSAAKKSFVVVLLSEIFPAKLAAMSSVEAWVQVACPRLSIDWGASFPKPLLNPYEASVALRHAVWDTKSYPMDFYAHESLGNWTPNHKPPCLCGKTRSTGCKGVSNNRKVSIERGSECGKDGGQRPALPDSLG</sequence>
<dbReference type="PANTHER" id="PTHR10762">
    <property type="entry name" value="DIPHTHAMIDE BIOSYNTHESIS PROTEIN"/>
    <property type="match status" value="1"/>
</dbReference>
<organism evidence="2 3">
    <name type="scientific">Portunus trituberculatus</name>
    <name type="common">Swimming crab</name>
    <name type="synonym">Neptunus trituberculatus</name>
    <dbReference type="NCBI Taxonomy" id="210409"/>
    <lineage>
        <taxon>Eukaryota</taxon>
        <taxon>Metazoa</taxon>
        <taxon>Ecdysozoa</taxon>
        <taxon>Arthropoda</taxon>
        <taxon>Crustacea</taxon>
        <taxon>Multicrustacea</taxon>
        <taxon>Malacostraca</taxon>
        <taxon>Eumalacostraca</taxon>
        <taxon>Eucarida</taxon>
        <taxon>Decapoda</taxon>
        <taxon>Pleocyemata</taxon>
        <taxon>Brachyura</taxon>
        <taxon>Eubrachyura</taxon>
        <taxon>Portunoidea</taxon>
        <taxon>Portunidae</taxon>
        <taxon>Portuninae</taxon>
        <taxon>Portunus</taxon>
    </lineage>
</organism>
<dbReference type="InterPro" id="IPR016435">
    <property type="entry name" value="DPH1/DPH2"/>
</dbReference>
<keyword evidence="3" id="KW-1185">Reference proteome</keyword>
<gene>
    <name evidence="2" type="primary">DPH1_1</name>
    <name evidence="2" type="ORF">E2C01_021182</name>
</gene>
<dbReference type="EMBL" id="VSRR010001836">
    <property type="protein sequence ID" value="MPC27989.1"/>
    <property type="molecule type" value="Genomic_DNA"/>
</dbReference>
<evidence type="ECO:0000256" key="1">
    <source>
        <dbReference type="SAM" id="MobiDB-lite"/>
    </source>
</evidence>
<proteinExistence type="predicted"/>
<accession>A0A5B7E3I9</accession>
<dbReference type="Pfam" id="PF01866">
    <property type="entry name" value="Diphthamide_syn"/>
    <property type="match status" value="1"/>
</dbReference>
<dbReference type="AlphaFoldDB" id="A0A5B7E3I9"/>
<evidence type="ECO:0000313" key="3">
    <source>
        <dbReference type="Proteomes" id="UP000324222"/>
    </source>
</evidence>
<reference evidence="2 3" key="1">
    <citation type="submission" date="2019-05" db="EMBL/GenBank/DDBJ databases">
        <title>Another draft genome of Portunus trituberculatus and its Hox gene families provides insights of decapod evolution.</title>
        <authorList>
            <person name="Jeong J.-H."/>
            <person name="Song I."/>
            <person name="Kim S."/>
            <person name="Choi T."/>
            <person name="Kim D."/>
            <person name="Ryu S."/>
            <person name="Kim W."/>
        </authorList>
    </citation>
    <scope>NUCLEOTIDE SEQUENCE [LARGE SCALE GENOMIC DNA]</scope>
    <source>
        <tissue evidence="2">Muscle</tissue>
    </source>
</reference>
<dbReference type="PANTHER" id="PTHR10762:SF1">
    <property type="entry name" value="2-(3-AMINO-3-CARBOXYPROPYL)HISTIDINE SYNTHASE SUBUNIT 1"/>
    <property type="match status" value="1"/>
</dbReference>
<dbReference type="GO" id="GO:0017183">
    <property type="term" value="P:protein histidyl modification to diphthamide"/>
    <property type="evidence" value="ECO:0007669"/>
    <property type="project" value="InterPro"/>
</dbReference>